<dbReference type="KEGG" id="gtt:GUITHDRAFT_119512"/>
<dbReference type="EnsemblProtists" id="EKX34346">
    <property type="protein sequence ID" value="EKX34346"/>
    <property type="gene ID" value="GUITHDRAFT_119512"/>
</dbReference>
<feature type="region of interest" description="Disordered" evidence="1">
    <location>
        <begin position="632"/>
        <end position="665"/>
    </location>
</feature>
<organism evidence="2">
    <name type="scientific">Guillardia theta (strain CCMP2712)</name>
    <name type="common">Cryptophyte</name>
    <dbReference type="NCBI Taxonomy" id="905079"/>
    <lineage>
        <taxon>Eukaryota</taxon>
        <taxon>Cryptophyceae</taxon>
        <taxon>Pyrenomonadales</taxon>
        <taxon>Geminigeraceae</taxon>
        <taxon>Guillardia</taxon>
    </lineage>
</organism>
<feature type="region of interest" description="Disordered" evidence="1">
    <location>
        <begin position="167"/>
        <end position="299"/>
    </location>
</feature>
<evidence type="ECO:0000313" key="4">
    <source>
        <dbReference type="Proteomes" id="UP000011087"/>
    </source>
</evidence>
<feature type="compositionally biased region" description="Basic and acidic residues" evidence="1">
    <location>
        <begin position="637"/>
        <end position="648"/>
    </location>
</feature>
<feature type="region of interest" description="Disordered" evidence="1">
    <location>
        <begin position="1"/>
        <end position="38"/>
    </location>
</feature>
<evidence type="ECO:0000313" key="3">
    <source>
        <dbReference type="EnsemblProtists" id="EKX34346"/>
    </source>
</evidence>
<dbReference type="HOGENOM" id="CLU_413038_0_0_1"/>
<dbReference type="EMBL" id="JH993112">
    <property type="protein sequence ID" value="EKX34346.1"/>
    <property type="molecule type" value="Genomic_DNA"/>
</dbReference>
<feature type="compositionally biased region" description="Polar residues" evidence="1">
    <location>
        <begin position="167"/>
        <end position="177"/>
    </location>
</feature>
<reference evidence="4" key="2">
    <citation type="submission" date="2012-11" db="EMBL/GenBank/DDBJ databases">
        <authorList>
            <person name="Kuo A."/>
            <person name="Curtis B.A."/>
            <person name="Tanifuji G."/>
            <person name="Burki F."/>
            <person name="Gruber A."/>
            <person name="Irimia M."/>
            <person name="Maruyama S."/>
            <person name="Arias M.C."/>
            <person name="Ball S.G."/>
            <person name="Gile G.H."/>
            <person name="Hirakawa Y."/>
            <person name="Hopkins J.F."/>
            <person name="Rensing S.A."/>
            <person name="Schmutz J."/>
            <person name="Symeonidi A."/>
            <person name="Elias M."/>
            <person name="Eveleigh R.J."/>
            <person name="Herman E.K."/>
            <person name="Klute M.J."/>
            <person name="Nakayama T."/>
            <person name="Obornik M."/>
            <person name="Reyes-Prieto A."/>
            <person name="Armbrust E.V."/>
            <person name="Aves S.J."/>
            <person name="Beiko R.G."/>
            <person name="Coutinho P."/>
            <person name="Dacks J.B."/>
            <person name="Durnford D.G."/>
            <person name="Fast N.M."/>
            <person name="Green B.R."/>
            <person name="Grisdale C."/>
            <person name="Hempe F."/>
            <person name="Henrissat B."/>
            <person name="Hoppner M.P."/>
            <person name="Ishida K.-I."/>
            <person name="Kim E."/>
            <person name="Koreny L."/>
            <person name="Kroth P.G."/>
            <person name="Liu Y."/>
            <person name="Malik S.-B."/>
            <person name="Maier U.G."/>
            <person name="McRose D."/>
            <person name="Mock T."/>
            <person name="Neilson J.A."/>
            <person name="Onodera N.T."/>
            <person name="Poole A.M."/>
            <person name="Pritham E.J."/>
            <person name="Richards T.A."/>
            <person name="Rocap G."/>
            <person name="Roy S.W."/>
            <person name="Sarai C."/>
            <person name="Schaack S."/>
            <person name="Shirato S."/>
            <person name="Slamovits C.H."/>
            <person name="Spencer D.F."/>
            <person name="Suzuki S."/>
            <person name="Worden A.Z."/>
            <person name="Zauner S."/>
            <person name="Barry K."/>
            <person name="Bell C."/>
            <person name="Bharti A.K."/>
            <person name="Crow J.A."/>
            <person name="Grimwood J."/>
            <person name="Kramer R."/>
            <person name="Lindquist E."/>
            <person name="Lucas S."/>
            <person name="Salamov A."/>
            <person name="McFadden G.I."/>
            <person name="Lane C.E."/>
            <person name="Keeling P.J."/>
            <person name="Gray M.W."/>
            <person name="Grigoriev I.V."/>
            <person name="Archibald J.M."/>
        </authorList>
    </citation>
    <scope>NUCLEOTIDE SEQUENCE</scope>
    <source>
        <strain evidence="4">CCMP2712</strain>
    </source>
</reference>
<protein>
    <submittedName>
        <fullName evidence="2 3">Uncharacterized protein</fullName>
    </submittedName>
</protein>
<dbReference type="AlphaFoldDB" id="L1IDL6"/>
<reference evidence="3" key="3">
    <citation type="submission" date="2015-06" db="UniProtKB">
        <authorList>
            <consortium name="EnsemblProtists"/>
        </authorList>
    </citation>
    <scope>IDENTIFICATION</scope>
</reference>
<dbReference type="GeneID" id="17291063"/>
<accession>L1IDL6</accession>
<dbReference type="Proteomes" id="UP000011087">
    <property type="component" value="Unassembled WGS sequence"/>
</dbReference>
<feature type="compositionally biased region" description="Basic and acidic residues" evidence="1">
    <location>
        <begin position="190"/>
        <end position="220"/>
    </location>
</feature>
<name>L1IDL6_GUITC</name>
<feature type="compositionally biased region" description="Basic and acidic residues" evidence="1">
    <location>
        <begin position="235"/>
        <end position="268"/>
    </location>
</feature>
<evidence type="ECO:0000313" key="2">
    <source>
        <dbReference type="EMBL" id="EKX34346.1"/>
    </source>
</evidence>
<feature type="region of interest" description="Disordered" evidence="1">
    <location>
        <begin position="504"/>
        <end position="528"/>
    </location>
</feature>
<feature type="compositionally biased region" description="Low complexity" evidence="1">
    <location>
        <begin position="26"/>
        <end position="38"/>
    </location>
</feature>
<feature type="region of interest" description="Disordered" evidence="1">
    <location>
        <begin position="356"/>
        <end position="422"/>
    </location>
</feature>
<reference evidence="2 4" key="1">
    <citation type="journal article" date="2012" name="Nature">
        <title>Algal genomes reveal evolutionary mosaicism and the fate of nucleomorphs.</title>
        <authorList>
            <consortium name="DOE Joint Genome Institute"/>
            <person name="Curtis B.A."/>
            <person name="Tanifuji G."/>
            <person name="Burki F."/>
            <person name="Gruber A."/>
            <person name="Irimia M."/>
            <person name="Maruyama S."/>
            <person name="Arias M.C."/>
            <person name="Ball S.G."/>
            <person name="Gile G.H."/>
            <person name="Hirakawa Y."/>
            <person name="Hopkins J.F."/>
            <person name="Kuo A."/>
            <person name="Rensing S.A."/>
            <person name="Schmutz J."/>
            <person name="Symeonidi A."/>
            <person name="Elias M."/>
            <person name="Eveleigh R.J."/>
            <person name="Herman E.K."/>
            <person name="Klute M.J."/>
            <person name="Nakayama T."/>
            <person name="Obornik M."/>
            <person name="Reyes-Prieto A."/>
            <person name="Armbrust E.V."/>
            <person name="Aves S.J."/>
            <person name="Beiko R.G."/>
            <person name="Coutinho P."/>
            <person name="Dacks J.B."/>
            <person name="Durnford D.G."/>
            <person name="Fast N.M."/>
            <person name="Green B.R."/>
            <person name="Grisdale C.J."/>
            <person name="Hempel F."/>
            <person name="Henrissat B."/>
            <person name="Hoppner M.P."/>
            <person name="Ishida K."/>
            <person name="Kim E."/>
            <person name="Koreny L."/>
            <person name="Kroth P.G."/>
            <person name="Liu Y."/>
            <person name="Malik S.B."/>
            <person name="Maier U.G."/>
            <person name="McRose D."/>
            <person name="Mock T."/>
            <person name="Neilson J.A."/>
            <person name="Onodera N.T."/>
            <person name="Poole A.M."/>
            <person name="Pritham E.J."/>
            <person name="Richards T.A."/>
            <person name="Rocap G."/>
            <person name="Roy S.W."/>
            <person name="Sarai C."/>
            <person name="Schaack S."/>
            <person name="Shirato S."/>
            <person name="Slamovits C.H."/>
            <person name="Spencer D.F."/>
            <person name="Suzuki S."/>
            <person name="Worden A.Z."/>
            <person name="Zauner S."/>
            <person name="Barry K."/>
            <person name="Bell C."/>
            <person name="Bharti A.K."/>
            <person name="Crow J.A."/>
            <person name="Grimwood J."/>
            <person name="Kramer R."/>
            <person name="Lindquist E."/>
            <person name="Lucas S."/>
            <person name="Salamov A."/>
            <person name="McFadden G.I."/>
            <person name="Lane C.E."/>
            <person name="Keeling P.J."/>
            <person name="Gray M.W."/>
            <person name="Grigoriev I.V."/>
            <person name="Archibald J.M."/>
        </authorList>
    </citation>
    <scope>NUCLEOTIDE SEQUENCE</scope>
    <source>
        <strain evidence="2 4">CCMP2712</strain>
    </source>
</reference>
<dbReference type="RefSeq" id="XP_005821326.1">
    <property type="nucleotide sequence ID" value="XM_005821269.1"/>
</dbReference>
<evidence type="ECO:0000256" key="1">
    <source>
        <dbReference type="SAM" id="MobiDB-lite"/>
    </source>
</evidence>
<feature type="compositionally biased region" description="Polar residues" evidence="1">
    <location>
        <begin position="360"/>
        <end position="370"/>
    </location>
</feature>
<feature type="compositionally biased region" description="Low complexity" evidence="1">
    <location>
        <begin position="1"/>
        <end position="19"/>
    </location>
</feature>
<gene>
    <name evidence="2" type="ORF">GUITHDRAFT_119512</name>
</gene>
<sequence length="665" mass="73430">MGDSSGGSRVSSSSSSLLPSSPPSISPHFTSSFSSSTCATSCPPSELPSTVLKVNCDFSNVLDSAAKAEADFLQPTQNSTRSNSIDSNSSQLLHGGTSYDLSLFELKLICDDYGAFCHQLGTEQVEISQAKDHPAVLQESEPKNLLDWMVMLAADPMHIVSRTSSCSVDSLPASSLDNEPPMPMEGSGGELRDDMVLSDGSRGHEDVDDHHHSSSDRDDPVNESPEDEQAQSKGLLHEEEERSISHSVKNIREVSPRNHDDPAAEKAGTEAAVQSPDSKNAGRVSSGEVMGEQALERQPCKITSESEIIKNAEKESVFHDESSISFHGNLKVEALLAENVVLMFDMQRWKALVDKKDPVNSLSSTPQRAENSVKRRNSKTKSDDESAVCDEVQKQAPSGEDRTVSSSEVVVEEHSSSDEYDEVGDCRAGCWVAEWEQQIPDLQVYNESPKWGINHGERVEVMLSPSLEEFSKDEQSRSDLSGFPDGNESLTSLSFAVNTSAAYRDTSMQEDEEEKGAEEVNSYDWKDRQDTNEVVQSGGNVLEMAEEEKRKRIEGRAVKMEEARAVEASCLGRHGIAAKDVCHELEWHCTRHTKRALALKKKSKLRLHVDVLGRMRLFRASYLLRRDESCPPAISYSRRDEKRPEGPGRRKFFGSTSKSPSRKVW</sequence>
<proteinExistence type="predicted"/>
<dbReference type="PaxDb" id="55529-EKX34346"/>
<feature type="region of interest" description="Disordered" evidence="1">
    <location>
        <begin position="470"/>
        <end position="489"/>
    </location>
</feature>
<keyword evidence="4" id="KW-1185">Reference proteome</keyword>